<gene>
    <name evidence="2" type="ORF">EZS28_005035</name>
</gene>
<sequence length="95" mass="10738">MSVIVDGTARTGVILKGESKDGQNKHKNEPLKEGEKSKLFPISIKQEEYVAVIDQQEKEDNNINVINEEDEDEQEESSEFGPIENESSESQEEEI</sequence>
<dbReference type="AlphaFoldDB" id="A0A5J4WWL6"/>
<feature type="compositionally biased region" description="Acidic residues" evidence="1">
    <location>
        <begin position="86"/>
        <end position="95"/>
    </location>
</feature>
<comment type="caution">
    <text evidence="2">The sequence shown here is derived from an EMBL/GenBank/DDBJ whole genome shotgun (WGS) entry which is preliminary data.</text>
</comment>
<feature type="region of interest" description="Disordered" evidence="1">
    <location>
        <begin position="55"/>
        <end position="95"/>
    </location>
</feature>
<dbReference type="EMBL" id="SNRW01000754">
    <property type="protein sequence ID" value="KAA6399437.1"/>
    <property type="molecule type" value="Genomic_DNA"/>
</dbReference>
<evidence type="ECO:0000256" key="1">
    <source>
        <dbReference type="SAM" id="MobiDB-lite"/>
    </source>
</evidence>
<evidence type="ECO:0000313" key="2">
    <source>
        <dbReference type="EMBL" id="KAA6399437.1"/>
    </source>
</evidence>
<feature type="region of interest" description="Disordered" evidence="1">
    <location>
        <begin position="1"/>
        <end position="38"/>
    </location>
</feature>
<reference evidence="2 3" key="1">
    <citation type="submission" date="2019-03" db="EMBL/GenBank/DDBJ databases">
        <title>Single cell metagenomics reveals metabolic interactions within the superorganism composed of flagellate Streblomastix strix and complex community of Bacteroidetes bacteria on its surface.</title>
        <authorList>
            <person name="Treitli S.C."/>
            <person name="Kolisko M."/>
            <person name="Husnik F."/>
            <person name="Keeling P."/>
            <person name="Hampl V."/>
        </authorList>
    </citation>
    <scope>NUCLEOTIDE SEQUENCE [LARGE SCALE GENOMIC DNA]</scope>
    <source>
        <strain evidence="2">ST1C</strain>
    </source>
</reference>
<evidence type="ECO:0000313" key="3">
    <source>
        <dbReference type="Proteomes" id="UP000324800"/>
    </source>
</evidence>
<organism evidence="2 3">
    <name type="scientific">Streblomastix strix</name>
    <dbReference type="NCBI Taxonomy" id="222440"/>
    <lineage>
        <taxon>Eukaryota</taxon>
        <taxon>Metamonada</taxon>
        <taxon>Preaxostyla</taxon>
        <taxon>Oxymonadida</taxon>
        <taxon>Streblomastigidae</taxon>
        <taxon>Streblomastix</taxon>
    </lineage>
</organism>
<feature type="compositionally biased region" description="Acidic residues" evidence="1">
    <location>
        <begin position="67"/>
        <end position="78"/>
    </location>
</feature>
<proteinExistence type="predicted"/>
<dbReference type="Proteomes" id="UP000324800">
    <property type="component" value="Unassembled WGS sequence"/>
</dbReference>
<name>A0A5J4WWL6_9EUKA</name>
<accession>A0A5J4WWL6</accession>
<protein>
    <submittedName>
        <fullName evidence="2">Uncharacterized protein</fullName>
    </submittedName>
</protein>
<feature type="compositionally biased region" description="Basic and acidic residues" evidence="1">
    <location>
        <begin position="17"/>
        <end position="38"/>
    </location>
</feature>